<dbReference type="KEGG" id="cac:CA_C0876"/>
<dbReference type="PROSITE" id="PS50995">
    <property type="entry name" value="HTH_MARR_2"/>
    <property type="match status" value="1"/>
</dbReference>
<dbReference type="InterPro" id="IPR036390">
    <property type="entry name" value="WH_DNA-bd_sf"/>
</dbReference>
<dbReference type="RefSeq" id="WP_010964194.1">
    <property type="nucleotide sequence ID" value="NC_003030.1"/>
</dbReference>
<dbReference type="PRINTS" id="PR00598">
    <property type="entry name" value="HTHMARR"/>
</dbReference>
<dbReference type="GeneID" id="44997387"/>
<dbReference type="EMBL" id="AE001437">
    <property type="protein sequence ID" value="AAK78852.1"/>
    <property type="molecule type" value="Genomic_DNA"/>
</dbReference>
<evidence type="ECO:0000313" key="5">
    <source>
        <dbReference type="EMBL" id="AAK78852.1"/>
    </source>
</evidence>
<keyword evidence="1" id="KW-0805">Transcription regulation</keyword>
<keyword evidence="2" id="KW-0238">DNA-binding</keyword>
<dbReference type="AlphaFoldDB" id="Q97KP1"/>
<gene>
    <name evidence="5" type="ordered locus">CA_C0876</name>
</gene>
<dbReference type="OrthoDB" id="166070at2"/>
<protein>
    <submittedName>
        <fullName evidence="5">Transcriptional regulator, MarR/EmrR family</fullName>
    </submittedName>
</protein>
<dbReference type="PIR" id="A97008">
    <property type="entry name" value="A97008"/>
</dbReference>
<dbReference type="PANTHER" id="PTHR42756:SF1">
    <property type="entry name" value="TRANSCRIPTIONAL REPRESSOR OF EMRAB OPERON"/>
    <property type="match status" value="1"/>
</dbReference>
<name>Q97KP1_CLOAB</name>
<dbReference type="Gene3D" id="1.10.10.10">
    <property type="entry name" value="Winged helix-like DNA-binding domain superfamily/Winged helix DNA-binding domain"/>
    <property type="match status" value="1"/>
</dbReference>
<dbReference type="PATRIC" id="fig|272562.8.peg.1086"/>
<dbReference type="GO" id="GO:0003700">
    <property type="term" value="F:DNA-binding transcription factor activity"/>
    <property type="evidence" value="ECO:0007669"/>
    <property type="project" value="InterPro"/>
</dbReference>
<accession>Q97KP1</accession>
<keyword evidence="3" id="KW-0804">Transcription</keyword>
<dbReference type="Proteomes" id="UP000000814">
    <property type="component" value="Chromosome"/>
</dbReference>
<dbReference type="STRING" id="272562.CA_C0876"/>
<evidence type="ECO:0000256" key="2">
    <source>
        <dbReference type="ARBA" id="ARBA00023125"/>
    </source>
</evidence>
<dbReference type="PANTHER" id="PTHR42756">
    <property type="entry name" value="TRANSCRIPTIONAL REGULATOR, MARR"/>
    <property type="match status" value="1"/>
</dbReference>
<dbReference type="DNASU" id="1117059"/>
<dbReference type="SMR" id="Q97KP1"/>
<reference evidence="5 6" key="1">
    <citation type="journal article" date="2001" name="J. Bacteriol.">
        <title>Genome sequence and comparative analysis of the solvent-producing bacterium Clostridium acetobutylicum.</title>
        <authorList>
            <person name="Nolling J."/>
            <person name="Breton G."/>
            <person name="Omelchenko M.V."/>
            <person name="Makarova K.S."/>
            <person name="Zeng Q."/>
            <person name="Gibson R."/>
            <person name="Lee H.M."/>
            <person name="Dubois J."/>
            <person name="Qiu D."/>
            <person name="Hitti J."/>
            <person name="Wolf Y.I."/>
            <person name="Tatusov R.L."/>
            <person name="Sabathe F."/>
            <person name="Doucette-Stamm L."/>
            <person name="Soucaille P."/>
            <person name="Daly M.J."/>
            <person name="Bennett G.N."/>
            <person name="Koonin E.V."/>
            <person name="Smith D.R."/>
        </authorList>
    </citation>
    <scope>NUCLEOTIDE SEQUENCE [LARGE SCALE GENOMIC DNA]</scope>
    <source>
        <strain evidence="6">ATCC 824 / DSM 792 / JCM 1419 / LMG 5710 / VKM B-1787</strain>
    </source>
</reference>
<proteinExistence type="predicted"/>
<evidence type="ECO:0000256" key="3">
    <source>
        <dbReference type="ARBA" id="ARBA00023163"/>
    </source>
</evidence>
<dbReference type="SUPFAM" id="SSF46785">
    <property type="entry name" value="Winged helix' DNA-binding domain"/>
    <property type="match status" value="1"/>
</dbReference>
<dbReference type="InterPro" id="IPR036388">
    <property type="entry name" value="WH-like_DNA-bd_sf"/>
</dbReference>
<evidence type="ECO:0000313" key="6">
    <source>
        <dbReference type="Proteomes" id="UP000000814"/>
    </source>
</evidence>
<evidence type="ECO:0000256" key="1">
    <source>
        <dbReference type="ARBA" id="ARBA00023015"/>
    </source>
</evidence>
<dbReference type="SMART" id="SM00347">
    <property type="entry name" value="HTH_MARR"/>
    <property type="match status" value="1"/>
</dbReference>
<keyword evidence="6" id="KW-1185">Reference proteome</keyword>
<dbReference type="Pfam" id="PF01047">
    <property type="entry name" value="MarR"/>
    <property type="match status" value="1"/>
</dbReference>
<evidence type="ECO:0000259" key="4">
    <source>
        <dbReference type="PROSITE" id="PS50995"/>
    </source>
</evidence>
<sequence length="151" mass="17267">MGNDQIDEIVNDIFYVMPAFAKTMFGLLESTFYHCELSNSSIRVLFALNNHKKITITDLGKVLCAHKPNVTSWVDCLVKNDLACRLYDDNDRRIIYISLTENGKLTIDKCKEVLNKSFAERLAHLNDEDLELLIQTLNNMSMLLNKINGHS</sequence>
<dbReference type="HOGENOM" id="CLU_083287_27_4_9"/>
<organism evidence="5 6">
    <name type="scientific">Clostridium acetobutylicum (strain ATCC 824 / DSM 792 / JCM 1419 / IAM 19013 / LMG 5710 / NBRC 13948 / NRRL B-527 / VKM B-1787 / 2291 / W)</name>
    <dbReference type="NCBI Taxonomy" id="272562"/>
    <lineage>
        <taxon>Bacteria</taxon>
        <taxon>Bacillati</taxon>
        <taxon>Bacillota</taxon>
        <taxon>Clostridia</taxon>
        <taxon>Eubacteriales</taxon>
        <taxon>Clostridiaceae</taxon>
        <taxon>Clostridium</taxon>
    </lineage>
</organism>
<feature type="domain" description="HTH marR-type" evidence="4">
    <location>
        <begin position="10"/>
        <end position="142"/>
    </location>
</feature>
<dbReference type="eggNOG" id="COG1846">
    <property type="taxonomic scope" value="Bacteria"/>
</dbReference>
<dbReference type="InterPro" id="IPR000835">
    <property type="entry name" value="HTH_MarR-typ"/>
</dbReference>
<dbReference type="GO" id="GO:0003677">
    <property type="term" value="F:DNA binding"/>
    <property type="evidence" value="ECO:0007669"/>
    <property type="project" value="UniProtKB-KW"/>
</dbReference>